<comment type="caution">
    <text evidence="2">The sequence shown here is derived from an EMBL/GenBank/DDBJ whole genome shotgun (WGS) entry which is preliminary data.</text>
</comment>
<dbReference type="STRING" id="299467.A0A443S286"/>
<dbReference type="Pfam" id="PF00080">
    <property type="entry name" value="Sod_Cu"/>
    <property type="match status" value="1"/>
</dbReference>
<dbReference type="AlphaFoldDB" id="A0A443S286"/>
<keyword evidence="3" id="KW-1185">Reference proteome</keyword>
<protein>
    <submittedName>
        <fullName evidence="2">Cu/ZnSOD-like protein</fullName>
    </submittedName>
</protein>
<name>A0A443S286_9ACAR</name>
<dbReference type="VEuPathDB" id="VectorBase:LDEU010415"/>
<dbReference type="EMBL" id="NCKV01011485">
    <property type="protein sequence ID" value="RWS21625.1"/>
    <property type="molecule type" value="Genomic_DNA"/>
</dbReference>
<organism evidence="2 3">
    <name type="scientific">Leptotrombidium deliense</name>
    <dbReference type="NCBI Taxonomy" id="299467"/>
    <lineage>
        <taxon>Eukaryota</taxon>
        <taxon>Metazoa</taxon>
        <taxon>Ecdysozoa</taxon>
        <taxon>Arthropoda</taxon>
        <taxon>Chelicerata</taxon>
        <taxon>Arachnida</taxon>
        <taxon>Acari</taxon>
        <taxon>Acariformes</taxon>
        <taxon>Trombidiformes</taxon>
        <taxon>Prostigmata</taxon>
        <taxon>Anystina</taxon>
        <taxon>Parasitengona</taxon>
        <taxon>Trombiculoidea</taxon>
        <taxon>Trombiculidae</taxon>
        <taxon>Leptotrombidium</taxon>
    </lineage>
</organism>
<dbReference type="Proteomes" id="UP000288716">
    <property type="component" value="Unassembled WGS sequence"/>
</dbReference>
<dbReference type="SUPFAM" id="SSF49329">
    <property type="entry name" value="Cu,Zn superoxide dismutase-like"/>
    <property type="match status" value="1"/>
</dbReference>
<dbReference type="GO" id="GO:0006801">
    <property type="term" value="P:superoxide metabolic process"/>
    <property type="evidence" value="ECO:0007669"/>
    <property type="project" value="InterPro"/>
</dbReference>
<sequence>MRLKGHFSGLEPGEHPFHIHLTGDLSNDCLNALEIYNPLHEILECPGSPYMIGHLHVLVAGNDGTAEILKDKWGQITHPYNINGRSVMLSSK</sequence>
<dbReference type="Gene3D" id="2.60.40.200">
    <property type="entry name" value="Superoxide dismutase, copper/zinc binding domain"/>
    <property type="match status" value="1"/>
</dbReference>
<dbReference type="InterPro" id="IPR036423">
    <property type="entry name" value="SOD-like_Cu/Zn_dom_sf"/>
</dbReference>
<gene>
    <name evidence="2" type="ORF">B4U80_00801</name>
</gene>
<reference evidence="2 3" key="1">
    <citation type="journal article" date="2018" name="Gigascience">
        <title>Genomes of trombidid mites reveal novel predicted allergens and laterally-transferred genes associated with secondary metabolism.</title>
        <authorList>
            <person name="Dong X."/>
            <person name="Chaisiri K."/>
            <person name="Xia D."/>
            <person name="Armstrong S.D."/>
            <person name="Fang Y."/>
            <person name="Donnelly M.J."/>
            <person name="Kadowaki T."/>
            <person name="McGarry J.W."/>
            <person name="Darby A.C."/>
            <person name="Makepeace B.L."/>
        </authorList>
    </citation>
    <scope>NUCLEOTIDE SEQUENCE [LARGE SCALE GENOMIC DNA]</scope>
    <source>
        <strain evidence="2">UoL-UT</strain>
    </source>
</reference>
<dbReference type="PRINTS" id="PR00068">
    <property type="entry name" value="CUZNDISMTASE"/>
</dbReference>
<dbReference type="InterPro" id="IPR001424">
    <property type="entry name" value="SOD_Cu_Zn_dom"/>
</dbReference>
<evidence type="ECO:0000259" key="1">
    <source>
        <dbReference type="Pfam" id="PF00080"/>
    </source>
</evidence>
<dbReference type="GO" id="GO:0046872">
    <property type="term" value="F:metal ion binding"/>
    <property type="evidence" value="ECO:0007669"/>
    <property type="project" value="InterPro"/>
</dbReference>
<evidence type="ECO:0000313" key="3">
    <source>
        <dbReference type="Proteomes" id="UP000288716"/>
    </source>
</evidence>
<feature type="domain" description="Superoxide dismutase copper/zinc binding" evidence="1">
    <location>
        <begin position="2"/>
        <end position="90"/>
    </location>
</feature>
<accession>A0A443S286</accession>
<evidence type="ECO:0000313" key="2">
    <source>
        <dbReference type="EMBL" id="RWS21625.1"/>
    </source>
</evidence>
<proteinExistence type="predicted"/>